<proteinExistence type="predicted"/>
<gene>
    <name evidence="2" type="ORF">KX928_22685</name>
</gene>
<protein>
    <submittedName>
        <fullName evidence="2">Alpha/beta hydrolase</fullName>
    </submittedName>
</protein>
<dbReference type="AlphaFoldDB" id="A0A9X1G0U5"/>
<sequence length="266" mass="29031">MNADFHTHARTYGQGRRQALALHCTLGHSGAWRRLGEALEDRLTLVAMDLPGHGKSDDWDGRCDLHQLCTDAARRYLTQPMDVIGHSFGATVALRLAVEQPHLIRSLTLIEPVFFAAALVDAPETVSAYESEAEPFLSALREGNRLQAARLFNRFWGDGTKWDDIPEATRRYMSDRIHIVSGQSAAIIDDNAGMMKPGVLARALMPCLLIQGDRTADVIDAIQTGLAARLPGARRAVITGAGHMAPLTHPAEVAREIAALLEVAEE</sequence>
<dbReference type="GO" id="GO:0016787">
    <property type="term" value="F:hydrolase activity"/>
    <property type="evidence" value="ECO:0007669"/>
    <property type="project" value="UniProtKB-KW"/>
</dbReference>
<dbReference type="Proteomes" id="UP001138661">
    <property type="component" value="Unassembled WGS sequence"/>
</dbReference>
<dbReference type="EMBL" id="JAHXDN010000009">
    <property type="protein sequence ID" value="MBW4710605.1"/>
    <property type="molecule type" value="Genomic_DNA"/>
</dbReference>
<dbReference type="InterPro" id="IPR000073">
    <property type="entry name" value="AB_hydrolase_1"/>
</dbReference>
<keyword evidence="3" id="KW-1185">Reference proteome</keyword>
<evidence type="ECO:0000313" key="3">
    <source>
        <dbReference type="Proteomes" id="UP001138661"/>
    </source>
</evidence>
<comment type="caution">
    <text evidence="2">The sequence shown here is derived from an EMBL/GenBank/DDBJ whole genome shotgun (WGS) entry which is preliminary data.</text>
</comment>
<feature type="domain" description="AB hydrolase-1" evidence="1">
    <location>
        <begin position="21"/>
        <end position="255"/>
    </location>
</feature>
<dbReference type="PANTHER" id="PTHR43689">
    <property type="entry name" value="HYDROLASE"/>
    <property type="match status" value="1"/>
</dbReference>
<organism evidence="2 3">
    <name type="scientific">Roseobacter insulae</name>
    <dbReference type="NCBI Taxonomy" id="2859783"/>
    <lineage>
        <taxon>Bacteria</taxon>
        <taxon>Pseudomonadati</taxon>
        <taxon>Pseudomonadota</taxon>
        <taxon>Alphaproteobacteria</taxon>
        <taxon>Rhodobacterales</taxon>
        <taxon>Roseobacteraceae</taxon>
        <taxon>Roseobacter</taxon>
    </lineage>
</organism>
<reference evidence="2" key="1">
    <citation type="submission" date="2021-07" db="EMBL/GenBank/DDBJ databases">
        <title>Roseobacter insulae sp. nov., isolated from a tidal flat.</title>
        <authorList>
            <person name="Park S."/>
            <person name="Yoon J.-H."/>
        </authorList>
    </citation>
    <scope>NUCLEOTIDE SEQUENCE</scope>
    <source>
        <strain evidence="2">YSTF-M11</strain>
    </source>
</reference>
<name>A0A9X1G0U5_9RHOB</name>
<dbReference type="RefSeq" id="WP_219507484.1">
    <property type="nucleotide sequence ID" value="NZ_JAHXDN010000009.1"/>
</dbReference>
<dbReference type="PANTHER" id="PTHR43689:SF8">
    <property type="entry name" value="ALPHA_BETA-HYDROLASES SUPERFAMILY PROTEIN"/>
    <property type="match status" value="1"/>
</dbReference>
<evidence type="ECO:0000313" key="2">
    <source>
        <dbReference type="EMBL" id="MBW4710605.1"/>
    </source>
</evidence>
<keyword evidence="2" id="KW-0378">Hydrolase</keyword>
<evidence type="ECO:0000259" key="1">
    <source>
        <dbReference type="Pfam" id="PF12697"/>
    </source>
</evidence>
<accession>A0A9X1G0U5</accession>
<dbReference type="Pfam" id="PF12697">
    <property type="entry name" value="Abhydrolase_6"/>
    <property type="match status" value="1"/>
</dbReference>